<comment type="caution">
    <text evidence="5">The sequence shown here is derived from an EMBL/GenBank/DDBJ whole genome shotgun (WGS) entry which is preliminary data.</text>
</comment>
<dbReference type="Gene3D" id="3.40.190.10">
    <property type="entry name" value="Periplasmic binding protein-like II"/>
    <property type="match status" value="2"/>
</dbReference>
<dbReference type="OrthoDB" id="9785015at2"/>
<dbReference type="Proteomes" id="UP000321903">
    <property type="component" value="Unassembled WGS sequence"/>
</dbReference>
<dbReference type="PANTHER" id="PTHR30632:SF14">
    <property type="entry name" value="TUNGSTATE_MOLYBDATE_CHROMATE-BINDING PROTEIN MODA"/>
    <property type="match status" value="1"/>
</dbReference>
<feature type="binding site" evidence="4">
    <location>
        <position position="228"/>
    </location>
    <ligand>
        <name>molybdate</name>
        <dbReference type="ChEBI" id="CHEBI:36264"/>
    </ligand>
</feature>
<reference evidence="5 6" key="1">
    <citation type="submission" date="2019-08" db="EMBL/GenBank/DDBJ databases">
        <title>Genome sequence of Psychrobacter frigidicola ACAM304 (type strain).</title>
        <authorList>
            <person name="Bowman J.P."/>
        </authorList>
    </citation>
    <scope>NUCLEOTIDE SEQUENCE [LARGE SCALE GENOMIC DNA]</scope>
    <source>
        <strain evidence="5 6">ACAM 304</strain>
    </source>
</reference>
<dbReference type="GO" id="GO:0015689">
    <property type="term" value="P:molybdate ion transport"/>
    <property type="evidence" value="ECO:0007669"/>
    <property type="project" value="InterPro"/>
</dbReference>
<dbReference type="NCBIfam" id="TIGR01256">
    <property type="entry name" value="modA"/>
    <property type="match status" value="1"/>
</dbReference>
<dbReference type="PANTHER" id="PTHR30632">
    <property type="entry name" value="MOLYBDATE-BINDING PERIPLASMIC PROTEIN"/>
    <property type="match status" value="1"/>
</dbReference>
<dbReference type="Pfam" id="PF13531">
    <property type="entry name" value="SBP_bac_11"/>
    <property type="match status" value="1"/>
</dbReference>
<keyword evidence="6" id="KW-1185">Reference proteome</keyword>
<organism evidence="5 6">
    <name type="scientific">Psychrobacter frigidicola</name>
    <dbReference type="NCBI Taxonomy" id="45611"/>
    <lineage>
        <taxon>Bacteria</taxon>
        <taxon>Pseudomonadati</taxon>
        <taxon>Pseudomonadota</taxon>
        <taxon>Gammaproteobacteria</taxon>
        <taxon>Moraxellales</taxon>
        <taxon>Moraxellaceae</taxon>
        <taxon>Psychrobacter</taxon>
    </lineage>
</organism>
<dbReference type="PIRSF" id="PIRSF004846">
    <property type="entry name" value="ModA"/>
    <property type="match status" value="1"/>
</dbReference>
<protein>
    <submittedName>
        <fullName evidence="5">Molybdate ABC transporter substrate-binding protein</fullName>
    </submittedName>
</protein>
<dbReference type="InterPro" id="IPR005950">
    <property type="entry name" value="ModA"/>
</dbReference>
<proteinExistence type="inferred from homology"/>
<dbReference type="InterPro" id="IPR050682">
    <property type="entry name" value="ModA/WtpA"/>
</dbReference>
<sequence length="309" mass="33145">MTKSSQTLMQRVTGASKTVLTIGASACIAFTLASCTKENTTDATEQAPVTPDEAIVQPSETAATSSETVVQGEKIRIAAAANLADVLPKIVEGYKAAKNLPEQEIELTFASSGKLYAQMQASAPYDIFLSANQEFPAKWVNERPADAPKHEAFTYTQGQLTFYSVTKPVGELNQTTLAELLAKQSDAKITIANPELAPYGASAKAYLQSQNVYDALDSQKRLIQAENIGQTFQYANTGSVDYGFVAQSQVTAIKATPEQFYILAQDSYPAILQDGVVLSDAAVATDFTSYLLSPAGQKYFADAGYLKVK</sequence>
<dbReference type="GO" id="GO:0030973">
    <property type="term" value="F:molybdate ion binding"/>
    <property type="evidence" value="ECO:0007669"/>
    <property type="project" value="TreeGrafter"/>
</dbReference>
<evidence type="ECO:0000256" key="2">
    <source>
        <dbReference type="ARBA" id="ARBA00022723"/>
    </source>
</evidence>
<keyword evidence="2 4" id="KW-0479">Metal-binding</keyword>
<dbReference type="SUPFAM" id="SSF53850">
    <property type="entry name" value="Periplasmic binding protein-like II"/>
    <property type="match status" value="1"/>
</dbReference>
<evidence type="ECO:0000313" key="5">
    <source>
        <dbReference type="EMBL" id="TXD98658.1"/>
    </source>
</evidence>
<accession>A0A5C7A643</accession>
<evidence type="ECO:0000313" key="6">
    <source>
        <dbReference type="Proteomes" id="UP000321903"/>
    </source>
</evidence>
<gene>
    <name evidence="5" type="primary">modA</name>
    <name evidence="5" type="ORF">ES754_05945</name>
</gene>
<evidence type="ECO:0000256" key="3">
    <source>
        <dbReference type="ARBA" id="ARBA00022729"/>
    </source>
</evidence>
<evidence type="ECO:0000256" key="1">
    <source>
        <dbReference type="ARBA" id="ARBA00009175"/>
    </source>
</evidence>
<feature type="binding site" evidence="4">
    <location>
        <position position="112"/>
    </location>
    <ligand>
        <name>molybdate</name>
        <dbReference type="ChEBI" id="CHEBI:36264"/>
    </ligand>
</feature>
<dbReference type="AlphaFoldDB" id="A0A5C7A643"/>
<keyword evidence="4" id="KW-0500">Molybdenum</keyword>
<keyword evidence="3" id="KW-0732">Signal</keyword>
<evidence type="ECO:0000256" key="4">
    <source>
        <dbReference type="PIRSR" id="PIRSR004846-1"/>
    </source>
</evidence>
<name>A0A5C7A643_9GAMM</name>
<dbReference type="GO" id="GO:0046872">
    <property type="term" value="F:metal ion binding"/>
    <property type="evidence" value="ECO:0007669"/>
    <property type="project" value="UniProtKB-KW"/>
</dbReference>
<comment type="similarity">
    <text evidence="1">Belongs to the bacterial solute-binding protein ModA family.</text>
</comment>
<dbReference type="PROSITE" id="PS51257">
    <property type="entry name" value="PROKAR_LIPOPROTEIN"/>
    <property type="match status" value="1"/>
</dbReference>
<dbReference type="EMBL" id="VORZ01000001">
    <property type="protein sequence ID" value="TXD98658.1"/>
    <property type="molecule type" value="Genomic_DNA"/>
</dbReference>